<organism evidence="1 2">
    <name type="scientific">Pristionchus mayeri</name>
    <dbReference type="NCBI Taxonomy" id="1317129"/>
    <lineage>
        <taxon>Eukaryota</taxon>
        <taxon>Metazoa</taxon>
        <taxon>Ecdysozoa</taxon>
        <taxon>Nematoda</taxon>
        <taxon>Chromadorea</taxon>
        <taxon>Rhabditida</taxon>
        <taxon>Rhabditina</taxon>
        <taxon>Diplogasteromorpha</taxon>
        <taxon>Diplogasteroidea</taxon>
        <taxon>Neodiplogasteridae</taxon>
        <taxon>Pristionchus</taxon>
    </lineage>
</organism>
<keyword evidence="2" id="KW-1185">Reference proteome</keyword>
<reference evidence="2" key="1">
    <citation type="submission" date="2022-10" db="EMBL/GenBank/DDBJ databases">
        <title>Genome assembly of Pristionchus species.</title>
        <authorList>
            <person name="Yoshida K."/>
            <person name="Sommer R.J."/>
        </authorList>
    </citation>
    <scope>NUCLEOTIDE SEQUENCE [LARGE SCALE GENOMIC DNA]</scope>
    <source>
        <strain evidence="2">RS5460</strain>
    </source>
</reference>
<gene>
    <name evidence="1" type="ORF">PMAYCL1PPCAC_32290</name>
</gene>
<dbReference type="EMBL" id="BTRK01000006">
    <property type="protein sequence ID" value="GMR62095.1"/>
    <property type="molecule type" value="Genomic_DNA"/>
</dbReference>
<name>A0AAN5DH72_9BILA</name>
<accession>A0AAN5DH72</accession>
<evidence type="ECO:0008006" key="3">
    <source>
        <dbReference type="Google" id="ProtNLM"/>
    </source>
</evidence>
<protein>
    <recommendedName>
        <fullName evidence="3">F-box domain-containing protein</fullName>
    </recommendedName>
</protein>
<proteinExistence type="predicted"/>
<dbReference type="Proteomes" id="UP001328107">
    <property type="component" value="Unassembled WGS sequence"/>
</dbReference>
<evidence type="ECO:0000313" key="1">
    <source>
        <dbReference type="EMBL" id="GMR62095.1"/>
    </source>
</evidence>
<sequence>MEVDATQSADLSPIEQLPQEIQWAIFGFTPQSLFDLRLTSQAMRGRVDQFATQPTMTCIRVALELEELANNSGRNGVDGRSEVRNALKMHVNDQIAKLIELRFILFMPFRERPFEIRKETGQAMQSYKWELGNRDNHKENSNFLKACFGDIIEQVKIKAEVSSTQSFFEEASILLDPFQIETLDVKAHYIEDERAGCLKKIVKNHGIDKLSLAIGFSGFRKIKPVEFLLCLASEVRSIKVVQDIPRDAEPMHPPNWIRFGYEFDVDWSGLILGMLSRKVDTLDMNSLWVPGSEIVDELVRVRFELFILGVVTITMILRSAMDIWFSVSENLMWE</sequence>
<dbReference type="AlphaFoldDB" id="A0AAN5DH72"/>
<comment type="caution">
    <text evidence="1">The sequence shown here is derived from an EMBL/GenBank/DDBJ whole genome shotgun (WGS) entry which is preliminary data.</text>
</comment>
<evidence type="ECO:0000313" key="2">
    <source>
        <dbReference type="Proteomes" id="UP001328107"/>
    </source>
</evidence>